<keyword evidence="1" id="KW-0479">Metal-binding</keyword>
<sequence>MAARNVLEKPRESMAANAARAMPLPSGPTRDEPDRFGVAVLEGQRRGRGAGLNPEGRFEAERREIVDDGWQSLDEAAPVRTEVREERARSAITRNTSPDIGFDRSLNAYRGCEHGCIYCYARPYHSYVGLSPGLDFETKLYAKSNVAEVLERELAAPGYVARTLALGTATDPYQPIERERRLTRAVLEVMERTGHPVAITTKSALVTRDIDILSRLAARGLAKVALSVTTLDRRLARSMEPRASTPEKRLDAIRQLTEAGVPTAVMVAPVIPALNDSEIERILDAAKAAGADEAGYVLLRLPLEVSELFKDWLVREYPDRFRHVMSIVRAMRDGKDYDASFGKRMTGEGPYAWTLGRRFELACKRLGLNARRMRLRGDLFEPPVPQGAQLSLF</sequence>
<dbReference type="PANTHER" id="PTHR43432:SF3">
    <property type="entry name" value="SLR0285 PROTEIN"/>
    <property type="match status" value="1"/>
</dbReference>
<dbReference type="CDD" id="cd01335">
    <property type="entry name" value="Radical_SAM"/>
    <property type="match status" value="1"/>
</dbReference>
<dbReference type="GO" id="GO:0016829">
    <property type="term" value="F:lyase activity"/>
    <property type="evidence" value="ECO:0007669"/>
    <property type="project" value="UniProtKB-KW"/>
</dbReference>
<dbReference type="InterPro" id="IPR006638">
    <property type="entry name" value="Elp3/MiaA/NifB-like_rSAM"/>
</dbReference>
<evidence type="ECO:0000259" key="5">
    <source>
        <dbReference type="PROSITE" id="PS51918"/>
    </source>
</evidence>
<keyword evidence="2" id="KW-0408">Iron</keyword>
<keyword evidence="3" id="KW-0411">Iron-sulfur</keyword>
<feature type="compositionally biased region" description="Basic and acidic residues" evidence="4">
    <location>
        <begin position="1"/>
        <end position="12"/>
    </location>
</feature>
<feature type="domain" description="Radical SAM core" evidence="5">
    <location>
        <begin position="95"/>
        <end position="336"/>
    </location>
</feature>
<gene>
    <name evidence="6" type="ORF">SAMN02745172_00179</name>
</gene>
<dbReference type="GO" id="GO:0046872">
    <property type="term" value="F:metal ion binding"/>
    <property type="evidence" value="ECO:0007669"/>
    <property type="project" value="UniProtKB-KW"/>
</dbReference>
<evidence type="ECO:0000256" key="1">
    <source>
        <dbReference type="ARBA" id="ARBA00022723"/>
    </source>
</evidence>
<dbReference type="RefSeq" id="WP_428977608.1">
    <property type="nucleotide sequence ID" value="NZ_FRXO01000001.1"/>
</dbReference>
<dbReference type="Gene3D" id="3.80.30.30">
    <property type="match status" value="1"/>
</dbReference>
<dbReference type="SUPFAM" id="SSF102114">
    <property type="entry name" value="Radical SAM enzymes"/>
    <property type="match status" value="1"/>
</dbReference>
<dbReference type="Proteomes" id="UP000186406">
    <property type="component" value="Unassembled WGS sequence"/>
</dbReference>
<dbReference type="NCBIfam" id="NF033668">
    <property type="entry name" value="rSAM_PA0069"/>
    <property type="match status" value="1"/>
</dbReference>
<dbReference type="SFLD" id="SFLDS00029">
    <property type="entry name" value="Radical_SAM"/>
    <property type="match status" value="1"/>
</dbReference>
<keyword evidence="7" id="KW-1185">Reference proteome</keyword>
<dbReference type="PANTHER" id="PTHR43432">
    <property type="entry name" value="SLR0285 PROTEIN"/>
    <property type="match status" value="1"/>
</dbReference>
<dbReference type="AlphaFoldDB" id="A0A1M7Z588"/>
<feature type="region of interest" description="Disordered" evidence="4">
    <location>
        <begin position="1"/>
        <end position="34"/>
    </location>
</feature>
<dbReference type="InterPro" id="IPR007197">
    <property type="entry name" value="rSAM"/>
</dbReference>
<organism evidence="6 7">
    <name type="scientific">Pseudoxanthobacter soli DSM 19599</name>
    <dbReference type="NCBI Taxonomy" id="1123029"/>
    <lineage>
        <taxon>Bacteria</taxon>
        <taxon>Pseudomonadati</taxon>
        <taxon>Pseudomonadota</taxon>
        <taxon>Alphaproteobacteria</taxon>
        <taxon>Hyphomicrobiales</taxon>
        <taxon>Segnochrobactraceae</taxon>
        <taxon>Pseudoxanthobacter</taxon>
    </lineage>
</organism>
<dbReference type="InterPro" id="IPR040086">
    <property type="entry name" value="MJ0683-like"/>
</dbReference>
<name>A0A1M7Z588_9HYPH</name>
<dbReference type="SFLD" id="SFLDG01084">
    <property type="entry name" value="Uncharacterised_Radical_SAM_Su"/>
    <property type="match status" value="1"/>
</dbReference>
<dbReference type="SMART" id="SM00729">
    <property type="entry name" value="Elp3"/>
    <property type="match status" value="1"/>
</dbReference>
<dbReference type="Pfam" id="PF04055">
    <property type="entry name" value="Radical_SAM"/>
    <property type="match status" value="1"/>
</dbReference>
<dbReference type="STRING" id="1123029.SAMN02745172_00179"/>
<proteinExistence type="predicted"/>
<evidence type="ECO:0000313" key="6">
    <source>
        <dbReference type="EMBL" id="SHO60108.1"/>
    </source>
</evidence>
<dbReference type="PROSITE" id="PS51918">
    <property type="entry name" value="RADICAL_SAM"/>
    <property type="match status" value="1"/>
</dbReference>
<dbReference type="EMBL" id="FRXO01000001">
    <property type="protein sequence ID" value="SHO60108.1"/>
    <property type="molecule type" value="Genomic_DNA"/>
</dbReference>
<dbReference type="GO" id="GO:0051536">
    <property type="term" value="F:iron-sulfur cluster binding"/>
    <property type="evidence" value="ECO:0007669"/>
    <property type="project" value="UniProtKB-KW"/>
</dbReference>
<evidence type="ECO:0000256" key="2">
    <source>
        <dbReference type="ARBA" id="ARBA00023004"/>
    </source>
</evidence>
<dbReference type="InterPro" id="IPR058240">
    <property type="entry name" value="rSAM_sf"/>
</dbReference>
<keyword evidence="6" id="KW-0456">Lyase</keyword>
<accession>A0A1M7Z588</accession>
<evidence type="ECO:0000256" key="4">
    <source>
        <dbReference type="SAM" id="MobiDB-lite"/>
    </source>
</evidence>
<evidence type="ECO:0000313" key="7">
    <source>
        <dbReference type="Proteomes" id="UP000186406"/>
    </source>
</evidence>
<evidence type="ECO:0000256" key="3">
    <source>
        <dbReference type="ARBA" id="ARBA00023014"/>
    </source>
</evidence>
<reference evidence="6 7" key="1">
    <citation type="submission" date="2016-12" db="EMBL/GenBank/DDBJ databases">
        <authorList>
            <person name="Song W.-J."/>
            <person name="Kurnit D.M."/>
        </authorList>
    </citation>
    <scope>NUCLEOTIDE SEQUENCE [LARGE SCALE GENOMIC DNA]</scope>
    <source>
        <strain evidence="6 7">DSM 19599</strain>
    </source>
</reference>
<protein>
    <submittedName>
        <fullName evidence="6">DNA repair photolyase</fullName>
    </submittedName>
</protein>